<feature type="domain" description="Lsr2 DNA-binding" evidence="3">
    <location>
        <begin position="74"/>
        <end position="107"/>
    </location>
</feature>
<name>A0ABU2UHR8_9ACTN</name>
<dbReference type="InterPro" id="IPR055370">
    <property type="entry name" value="Lsr2_DNA-bd"/>
</dbReference>
<dbReference type="InterPro" id="IPR042261">
    <property type="entry name" value="Lsr2-like_dimerization"/>
</dbReference>
<keyword evidence="1" id="KW-0238">DNA-binding</keyword>
<comment type="caution">
    <text evidence="4">The sequence shown here is derived from an EMBL/GenBank/DDBJ whole genome shotgun (WGS) entry which is preliminary data.</text>
</comment>
<feature type="domain" description="Lsr2 dimerization" evidence="2">
    <location>
        <begin position="1"/>
        <end position="57"/>
    </location>
</feature>
<dbReference type="EMBL" id="JAVRFF010000011">
    <property type="protein sequence ID" value="MDT0472796.1"/>
    <property type="molecule type" value="Genomic_DNA"/>
</dbReference>
<evidence type="ECO:0000313" key="5">
    <source>
        <dbReference type="Proteomes" id="UP001180489"/>
    </source>
</evidence>
<evidence type="ECO:0000256" key="1">
    <source>
        <dbReference type="ARBA" id="ARBA00023125"/>
    </source>
</evidence>
<dbReference type="Pfam" id="PF23359">
    <property type="entry name" value="Lsr2_DNA-bd"/>
    <property type="match status" value="1"/>
</dbReference>
<evidence type="ECO:0000259" key="2">
    <source>
        <dbReference type="Pfam" id="PF11774"/>
    </source>
</evidence>
<evidence type="ECO:0000259" key="3">
    <source>
        <dbReference type="Pfam" id="PF23359"/>
    </source>
</evidence>
<organism evidence="4 5">
    <name type="scientific">Streptomyces hintoniae</name>
    <dbReference type="NCBI Taxonomy" id="3075521"/>
    <lineage>
        <taxon>Bacteria</taxon>
        <taxon>Bacillati</taxon>
        <taxon>Actinomycetota</taxon>
        <taxon>Actinomycetes</taxon>
        <taxon>Kitasatosporales</taxon>
        <taxon>Streptomycetaceae</taxon>
        <taxon>Streptomyces</taxon>
    </lineage>
</organism>
<sequence>MAQQVITTLVDDIDGSEASETVVFGLDGKTYEVDLNDDQASDLRDALAPFLGAARKASSGRAAVRRTGSAKPAGDSVAIREWARENGFDVNDRGRVPASVRAAFEEAQRA</sequence>
<dbReference type="Gene3D" id="4.10.320.10">
    <property type="entry name" value="E3-binding domain"/>
    <property type="match status" value="1"/>
</dbReference>
<dbReference type="Pfam" id="PF11774">
    <property type="entry name" value="Lsr2"/>
    <property type="match status" value="1"/>
</dbReference>
<reference evidence="4" key="1">
    <citation type="submission" date="2024-05" db="EMBL/GenBank/DDBJ databases">
        <title>30 novel species of actinomycetes from the DSMZ collection.</title>
        <authorList>
            <person name="Nouioui I."/>
        </authorList>
    </citation>
    <scope>NUCLEOTIDE SEQUENCE</scope>
    <source>
        <strain evidence="4">DSM 41014</strain>
    </source>
</reference>
<dbReference type="InterPro" id="IPR024412">
    <property type="entry name" value="Lsr2_dim_dom"/>
</dbReference>
<dbReference type="Gene3D" id="3.30.60.230">
    <property type="entry name" value="Lsr2, dimerization domain"/>
    <property type="match status" value="1"/>
</dbReference>
<dbReference type="Proteomes" id="UP001180489">
    <property type="component" value="Unassembled WGS sequence"/>
</dbReference>
<protein>
    <submittedName>
        <fullName evidence="4">Lsr2 family protein</fullName>
    </submittedName>
</protein>
<gene>
    <name evidence="4" type="ORF">RM863_11730</name>
</gene>
<dbReference type="RefSeq" id="WP_311634991.1">
    <property type="nucleotide sequence ID" value="NZ_JAVRFF010000011.1"/>
</dbReference>
<proteinExistence type="predicted"/>
<keyword evidence="5" id="KW-1185">Reference proteome</keyword>
<dbReference type="InterPro" id="IPR036625">
    <property type="entry name" value="E3-bd_dom_sf"/>
</dbReference>
<accession>A0ABU2UHR8</accession>
<evidence type="ECO:0000313" key="4">
    <source>
        <dbReference type="EMBL" id="MDT0472796.1"/>
    </source>
</evidence>